<proteinExistence type="predicted"/>
<accession>A0A2D6YML5</accession>
<reference evidence="2" key="1">
    <citation type="submission" date="2017-09" db="EMBL/GenBank/DDBJ databases">
        <title>The Reconstruction of 2,631 Draft Metagenome-Assembled Genomes from the Global Oceans.</title>
        <authorList>
            <person name="Tully B.J."/>
            <person name="Graham E.D."/>
            <person name="Heidelberg J.F."/>
        </authorList>
    </citation>
    <scope>NUCLEOTIDE SEQUENCE [LARGE SCALE GENOMIC DNA]</scope>
</reference>
<dbReference type="EMBL" id="NZEX01000161">
    <property type="protein sequence ID" value="MAH64443.1"/>
    <property type="molecule type" value="Genomic_DNA"/>
</dbReference>
<name>A0A2D6YML5_9DELT</name>
<protein>
    <submittedName>
        <fullName evidence="1">Uncharacterized protein</fullName>
    </submittedName>
</protein>
<gene>
    <name evidence="1" type="ORF">CMN54_13555</name>
</gene>
<dbReference type="Proteomes" id="UP000226525">
    <property type="component" value="Unassembled WGS sequence"/>
</dbReference>
<dbReference type="AlphaFoldDB" id="A0A2D6YML5"/>
<organism evidence="1 2">
    <name type="scientific">SAR324 cluster bacterium</name>
    <dbReference type="NCBI Taxonomy" id="2024889"/>
    <lineage>
        <taxon>Bacteria</taxon>
        <taxon>Deltaproteobacteria</taxon>
        <taxon>SAR324 cluster</taxon>
    </lineage>
</organism>
<sequence>MNKNKKTTIIILSSLVALIGIGIATGFITFNPIDKSKPSYAKDQQCFEELKAKLTPEEMMEIMKKKTITQSHCDFL</sequence>
<evidence type="ECO:0000313" key="2">
    <source>
        <dbReference type="Proteomes" id="UP000226525"/>
    </source>
</evidence>
<evidence type="ECO:0000313" key="1">
    <source>
        <dbReference type="EMBL" id="MAH64443.1"/>
    </source>
</evidence>
<comment type="caution">
    <text evidence="1">The sequence shown here is derived from an EMBL/GenBank/DDBJ whole genome shotgun (WGS) entry which is preliminary data.</text>
</comment>